<comment type="caution">
    <text evidence="2">The sequence shown here is derived from an EMBL/GenBank/DDBJ whole genome shotgun (WGS) entry which is preliminary data.</text>
</comment>
<name>A0A5C6ZZI1_9FLAO</name>
<sequence length="254" mass="29531">MRTIKILGLLLFGCMFAFNMQSQEESRYQRYLIHMDPVKPSMQAEYEKTAAKFAKMCKDNNYANDWMTLATEDNNYFYISPMENFAELDENPMASLREKVGAEDFDKVFEDFDKCYDKHSDFVLALDKELSYMPDGMQTMIEGENYRENTRYYFAPADTDKAVEAAKAFKNFYSEKNLNMHYRLYRSGFGTDGAYFMVAVAAKDAMDMERKSAEARKAMGPKGQELFANLNKILLKTETMRGWMRPDLSYVASK</sequence>
<accession>A0A5C6ZZI1</accession>
<feature type="chain" id="PRO_5022851755" evidence="1">
    <location>
        <begin position="23"/>
        <end position="254"/>
    </location>
</feature>
<dbReference type="OrthoDB" id="1426903at2"/>
<feature type="signal peptide" evidence="1">
    <location>
        <begin position="1"/>
        <end position="22"/>
    </location>
</feature>
<proteinExistence type="predicted"/>
<reference evidence="2 3" key="1">
    <citation type="submission" date="2019-08" db="EMBL/GenBank/DDBJ databases">
        <title>Genome sequence of Gillisia hiemivivida IC154 (type strain).</title>
        <authorList>
            <person name="Bowman J.P."/>
        </authorList>
    </citation>
    <scope>NUCLEOTIDE SEQUENCE [LARGE SCALE GENOMIC DNA]</scope>
    <source>
        <strain evidence="2 3">IC154</strain>
    </source>
</reference>
<evidence type="ECO:0000313" key="3">
    <source>
        <dbReference type="Proteomes" id="UP000321367"/>
    </source>
</evidence>
<evidence type="ECO:0000256" key="1">
    <source>
        <dbReference type="SAM" id="SignalP"/>
    </source>
</evidence>
<protein>
    <submittedName>
        <fullName evidence="2">Uncharacterized protein</fullName>
    </submittedName>
</protein>
<dbReference type="EMBL" id="VORY01000003">
    <property type="protein sequence ID" value="TXD94813.1"/>
    <property type="molecule type" value="Genomic_DNA"/>
</dbReference>
<dbReference type="AlphaFoldDB" id="A0A5C6ZZI1"/>
<keyword evidence="3" id="KW-1185">Reference proteome</keyword>
<gene>
    <name evidence="2" type="ORF">ES724_04890</name>
</gene>
<keyword evidence="1" id="KW-0732">Signal</keyword>
<dbReference type="Proteomes" id="UP000321367">
    <property type="component" value="Unassembled WGS sequence"/>
</dbReference>
<organism evidence="2 3">
    <name type="scientific">Gillisia hiemivivida</name>
    <dbReference type="NCBI Taxonomy" id="291190"/>
    <lineage>
        <taxon>Bacteria</taxon>
        <taxon>Pseudomonadati</taxon>
        <taxon>Bacteroidota</taxon>
        <taxon>Flavobacteriia</taxon>
        <taxon>Flavobacteriales</taxon>
        <taxon>Flavobacteriaceae</taxon>
        <taxon>Gillisia</taxon>
    </lineage>
</organism>
<evidence type="ECO:0000313" key="2">
    <source>
        <dbReference type="EMBL" id="TXD94813.1"/>
    </source>
</evidence>
<dbReference type="RefSeq" id="WP_146930344.1">
    <property type="nucleotide sequence ID" value="NZ_CBCSHZ010000003.1"/>
</dbReference>